<dbReference type="PANTHER" id="PTHR11048">
    <property type="entry name" value="PRENYLTRANSFERASES"/>
    <property type="match status" value="1"/>
</dbReference>
<dbReference type="PROSITE" id="PS00943">
    <property type="entry name" value="UBIA"/>
    <property type="match status" value="1"/>
</dbReference>
<feature type="transmembrane region" description="Helical" evidence="12">
    <location>
        <begin position="96"/>
        <end position="113"/>
    </location>
</feature>
<evidence type="ECO:0000256" key="12">
    <source>
        <dbReference type="HAMAP-Rule" id="MF_01635"/>
    </source>
</evidence>
<dbReference type="HAMAP" id="MF_01635">
    <property type="entry name" value="UbiA"/>
    <property type="match status" value="1"/>
</dbReference>
<feature type="transmembrane region" description="Helical" evidence="12">
    <location>
        <begin position="210"/>
        <end position="231"/>
    </location>
</feature>
<dbReference type="UniPathway" id="UPA00232"/>
<protein>
    <recommendedName>
        <fullName evidence="12 13">4-hydroxybenzoate octaprenyltransferase</fullName>
        <ecNumber evidence="12 13">2.5.1.39</ecNumber>
    </recommendedName>
    <alternativeName>
        <fullName evidence="12">4-HB polyprenyltransferase</fullName>
    </alternativeName>
</protein>
<evidence type="ECO:0000256" key="9">
    <source>
        <dbReference type="ARBA" id="ARBA00022842"/>
    </source>
</evidence>
<keyword evidence="7 12" id="KW-0831">Ubiquinone biosynthesis</keyword>
<keyword evidence="4 12" id="KW-1003">Cell membrane</keyword>
<evidence type="ECO:0000256" key="4">
    <source>
        <dbReference type="ARBA" id="ARBA00022475"/>
    </source>
</evidence>
<dbReference type="FunFam" id="1.20.120.1780:FF:000001">
    <property type="entry name" value="4-hydroxybenzoate octaprenyltransferase"/>
    <property type="match status" value="1"/>
</dbReference>
<dbReference type="PATRIC" id="fig|634113.3.peg.605"/>
<dbReference type="Gene3D" id="1.10.357.140">
    <property type="entry name" value="UbiA prenyltransferase"/>
    <property type="match status" value="1"/>
</dbReference>
<dbReference type="KEGG" id="asy:AUT07_00641"/>
<organism evidence="14 15">
    <name type="scientific">Candidatus Arsenophonus lipoptenae</name>
    <dbReference type="NCBI Taxonomy" id="634113"/>
    <lineage>
        <taxon>Bacteria</taxon>
        <taxon>Pseudomonadati</taxon>
        <taxon>Pseudomonadota</taxon>
        <taxon>Gammaproteobacteria</taxon>
        <taxon>Enterobacterales</taxon>
        <taxon>Morganellaceae</taxon>
        <taxon>Arsenophonus</taxon>
    </lineage>
</organism>
<dbReference type="Pfam" id="PF01040">
    <property type="entry name" value="UbiA"/>
    <property type="match status" value="1"/>
</dbReference>
<comment type="cofactor">
    <cofactor evidence="1 12">
        <name>Mg(2+)</name>
        <dbReference type="ChEBI" id="CHEBI:18420"/>
    </cofactor>
</comment>
<dbReference type="GO" id="GO:0008412">
    <property type="term" value="F:4-hydroxybenzoate polyprenyltransferase activity"/>
    <property type="evidence" value="ECO:0007669"/>
    <property type="project" value="UniProtKB-UniRule"/>
</dbReference>
<comment type="similarity">
    <text evidence="3 12">Belongs to the UbiA prenyltransferase family.</text>
</comment>
<reference evidence="14 15" key="1">
    <citation type="submission" date="2016-01" db="EMBL/GenBank/DDBJ databases">
        <title>Genome sequence of Ca. Arsenophonus lipopteni, the exclusive symbiont of a blood sucking fly Lipoptena cervi (Diptera: Hippoboscidae).</title>
        <authorList>
            <person name="Novakova E."/>
            <person name="Hypsa V."/>
            <person name="Nguyen P."/>
            <person name="Husnik F."/>
            <person name="Darby A.C."/>
        </authorList>
    </citation>
    <scope>NUCLEOTIDE SEQUENCE [LARGE SCALE GENOMIC DNA]</scope>
    <source>
        <strain evidence="14 15">CB</strain>
    </source>
</reference>
<evidence type="ECO:0000256" key="6">
    <source>
        <dbReference type="ARBA" id="ARBA00022679"/>
    </source>
</evidence>
<keyword evidence="8 12" id="KW-0812">Transmembrane</keyword>
<comment type="catalytic activity">
    <reaction evidence="12">
        <text>all-trans-octaprenyl diphosphate + 4-hydroxybenzoate = 4-hydroxy-3-(all-trans-octaprenyl)benzoate + diphosphate</text>
        <dbReference type="Rhea" id="RHEA:27782"/>
        <dbReference type="ChEBI" id="CHEBI:1617"/>
        <dbReference type="ChEBI" id="CHEBI:17879"/>
        <dbReference type="ChEBI" id="CHEBI:33019"/>
        <dbReference type="ChEBI" id="CHEBI:57711"/>
        <dbReference type="EC" id="2.5.1.39"/>
    </reaction>
</comment>
<keyword evidence="15" id="KW-1185">Reference proteome</keyword>
<dbReference type="InterPro" id="IPR030470">
    <property type="entry name" value="UbiA_prenylTrfase_CS"/>
</dbReference>
<dbReference type="InterPro" id="IPR006370">
    <property type="entry name" value="HB_polyprenyltransferase-like"/>
</dbReference>
<dbReference type="AlphaFoldDB" id="A0A0X9VTV5"/>
<keyword evidence="9 12" id="KW-0460">Magnesium</keyword>
<dbReference type="RefSeq" id="WP_066284042.1">
    <property type="nucleotide sequence ID" value="NZ_CP013920.1"/>
</dbReference>
<dbReference type="EMBL" id="CP013920">
    <property type="protein sequence ID" value="AMA65192.1"/>
    <property type="molecule type" value="Genomic_DNA"/>
</dbReference>
<feature type="transmembrane region" description="Helical" evidence="12">
    <location>
        <begin position="170"/>
        <end position="189"/>
    </location>
</feature>
<feature type="transmembrane region" description="Helical" evidence="12">
    <location>
        <begin position="264"/>
        <end position="285"/>
    </location>
</feature>
<dbReference type="GO" id="GO:0006744">
    <property type="term" value="P:ubiquinone biosynthetic process"/>
    <property type="evidence" value="ECO:0007669"/>
    <property type="project" value="UniProtKB-UniRule"/>
</dbReference>
<dbReference type="InterPro" id="IPR000537">
    <property type="entry name" value="UbiA_prenyltransferase"/>
</dbReference>
<proteinExistence type="inferred from homology"/>
<accession>A0A0X9VTV5</accession>
<feature type="transmembrane region" description="Helical" evidence="12">
    <location>
        <begin position="237"/>
        <end position="252"/>
    </location>
</feature>
<evidence type="ECO:0000256" key="2">
    <source>
        <dbReference type="ARBA" id="ARBA00004141"/>
    </source>
</evidence>
<dbReference type="InterPro" id="IPR039653">
    <property type="entry name" value="Prenyltransferase"/>
</dbReference>
<dbReference type="PANTHER" id="PTHR11048:SF28">
    <property type="entry name" value="4-HYDROXYBENZOATE POLYPRENYLTRANSFERASE, MITOCHONDRIAL"/>
    <property type="match status" value="1"/>
</dbReference>
<evidence type="ECO:0000256" key="7">
    <source>
        <dbReference type="ARBA" id="ARBA00022688"/>
    </source>
</evidence>
<keyword evidence="5 12" id="KW-0997">Cell inner membrane</keyword>
<evidence type="ECO:0000256" key="8">
    <source>
        <dbReference type="ARBA" id="ARBA00022692"/>
    </source>
</evidence>
<dbReference type="InterPro" id="IPR044878">
    <property type="entry name" value="UbiA_sf"/>
</dbReference>
<evidence type="ECO:0000256" key="1">
    <source>
        <dbReference type="ARBA" id="ARBA00001946"/>
    </source>
</evidence>
<dbReference type="NCBIfam" id="TIGR01474">
    <property type="entry name" value="ubiA_proteo"/>
    <property type="match status" value="1"/>
</dbReference>
<comment type="pathway">
    <text evidence="12">Cofactor biosynthesis; ubiquinone biosynthesis.</text>
</comment>
<feature type="transmembrane region" description="Helical" evidence="12">
    <location>
        <begin position="21"/>
        <end position="40"/>
    </location>
</feature>
<dbReference type="Gene3D" id="1.20.120.1780">
    <property type="entry name" value="UbiA prenyltransferase"/>
    <property type="match status" value="1"/>
</dbReference>
<evidence type="ECO:0000256" key="3">
    <source>
        <dbReference type="ARBA" id="ARBA00005985"/>
    </source>
</evidence>
<keyword evidence="6 12" id="KW-0808">Transferase</keyword>
<dbReference type="STRING" id="634113.AUT07_00641"/>
<evidence type="ECO:0000256" key="10">
    <source>
        <dbReference type="ARBA" id="ARBA00022989"/>
    </source>
</evidence>
<dbReference type="EC" id="2.5.1.39" evidence="12 13"/>
<evidence type="ECO:0000313" key="15">
    <source>
        <dbReference type="Proteomes" id="UP000069926"/>
    </source>
</evidence>
<dbReference type="GO" id="GO:0005886">
    <property type="term" value="C:plasma membrane"/>
    <property type="evidence" value="ECO:0007669"/>
    <property type="project" value="UniProtKB-SubCell"/>
</dbReference>
<keyword evidence="10 12" id="KW-1133">Transmembrane helix</keyword>
<dbReference type="Proteomes" id="UP000069926">
    <property type="component" value="Chromosome"/>
</dbReference>
<sequence length="288" mass="33912">MTRNIIFNKIFYYFNLMRFNKPIGIFLLLWPTYWSLWLASKGLPDLFILLVFTIGVFLMRTAGCVINDIIDRNIDSYVFRTRDRPIANGDVTEKEAKILFFLLIFLSFMLVLILNKMVIFLSFIGFLLTLIYPFIKRFSYFPQVILGITCGWSVPMAYMAVNQSFSVECWLLFLVNIIWSIIYDTEYAMIDRNDDIKIGIKSTAIIFSKFDKLIICFLQIIMVLLLVYIGYYLNLELPYFISLILVSILFIYQQKLISNCQPSLYFKAFMNNNYVGFILFIGILLNYF</sequence>
<gene>
    <name evidence="12 14" type="primary">ubiA</name>
    <name evidence="14" type="ORF">AUT07_00641</name>
</gene>
<dbReference type="OrthoDB" id="9782418at2"/>
<dbReference type="FunFam" id="1.10.357.140:FF:000002">
    <property type="entry name" value="4-hydroxybenzoate octaprenyltransferase"/>
    <property type="match status" value="1"/>
</dbReference>
<evidence type="ECO:0000256" key="11">
    <source>
        <dbReference type="ARBA" id="ARBA00023136"/>
    </source>
</evidence>
<name>A0A0X9VTV5_9GAMM</name>
<comment type="function">
    <text evidence="12">Catalyzes the prenylation of para-hydroxybenzoate (PHB) with an all-trans polyprenyl group. Mediates the second step in the final reaction sequence of ubiquinone-8 (UQ-8) biosynthesis, which is the condensation of the polyisoprenoid side chain with PHB, generating the first membrane-bound Q intermediate 3-octaprenyl-4-hydroxybenzoate.</text>
</comment>
<dbReference type="CDD" id="cd13959">
    <property type="entry name" value="PT_UbiA_COQ2"/>
    <property type="match status" value="1"/>
</dbReference>
<comment type="subcellular location">
    <subcellularLocation>
        <location evidence="12">Cell inner membrane</location>
        <topology evidence="12">Multi-pass membrane protein</topology>
    </subcellularLocation>
    <subcellularLocation>
        <location evidence="2">Membrane</location>
        <topology evidence="2">Multi-pass membrane protein</topology>
    </subcellularLocation>
</comment>
<evidence type="ECO:0000313" key="14">
    <source>
        <dbReference type="EMBL" id="AMA65192.1"/>
    </source>
</evidence>
<keyword evidence="11 12" id="KW-0472">Membrane</keyword>
<evidence type="ECO:0000256" key="13">
    <source>
        <dbReference type="NCBIfam" id="TIGR01474"/>
    </source>
</evidence>
<evidence type="ECO:0000256" key="5">
    <source>
        <dbReference type="ARBA" id="ARBA00022519"/>
    </source>
</evidence>
<feature type="transmembrane region" description="Helical" evidence="12">
    <location>
        <begin position="46"/>
        <end position="70"/>
    </location>
</feature>